<keyword evidence="6" id="KW-0813">Transport</keyword>
<dbReference type="PROSITE" id="PS00236">
    <property type="entry name" value="NEUROTR_ION_CHANNEL"/>
    <property type="match status" value="1"/>
</dbReference>
<feature type="transmembrane region" description="Helical" evidence="6">
    <location>
        <begin position="268"/>
        <end position="289"/>
    </location>
</feature>
<dbReference type="Proteomes" id="UP000749559">
    <property type="component" value="Unassembled WGS sequence"/>
</dbReference>
<reference evidence="9" key="1">
    <citation type="submission" date="2022-03" db="EMBL/GenBank/DDBJ databases">
        <authorList>
            <person name="Martin C."/>
        </authorList>
    </citation>
    <scope>NUCLEOTIDE SEQUENCE</scope>
</reference>
<comment type="similarity">
    <text evidence="2">Belongs to the ligand-gated ion channel (TC 1.A.9) family. Acetylcholine receptor (TC 1.A.9.1) subfamily.</text>
</comment>
<dbReference type="FunFam" id="2.70.170.10:FF:000016">
    <property type="entry name" value="Nicotinic acetylcholine receptor subunit"/>
    <property type="match status" value="1"/>
</dbReference>
<dbReference type="InterPro" id="IPR006029">
    <property type="entry name" value="Neurotrans-gated_channel_TM"/>
</dbReference>
<dbReference type="InterPro" id="IPR036734">
    <property type="entry name" value="Neur_chan_lig-bd_sf"/>
</dbReference>
<dbReference type="OrthoDB" id="5975154at2759"/>
<dbReference type="GO" id="GO:0004888">
    <property type="term" value="F:transmembrane signaling receptor activity"/>
    <property type="evidence" value="ECO:0007669"/>
    <property type="project" value="InterPro"/>
</dbReference>
<evidence type="ECO:0000256" key="6">
    <source>
        <dbReference type="RuleBase" id="RU000687"/>
    </source>
</evidence>
<keyword evidence="6" id="KW-0732">Signal</keyword>
<dbReference type="Pfam" id="PF02932">
    <property type="entry name" value="Neur_chan_memb"/>
    <property type="match status" value="1"/>
</dbReference>
<evidence type="ECO:0000259" key="7">
    <source>
        <dbReference type="Pfam" id="PF02931"/>
    </source>
</evidence>
<evidence type="ECO:0000313" key="10">
    <source>
        <dbReference type="Proteomes" id="UP000749559"/>
    </source>
</evidence>
<evidence type="ECO:0000313" key="9">
    <source>
        <dbReference type="EMBL" id="CAH1799898.1"/>
    </source>
</evidence>
<comment type="subcellular location">
    <subcellularLocation>
        <location evidence="1">Membrane</location>
        <topology evidence="1">Multi-pass membrane protein</topology>
    </subcellularLocation>
</comment>
<feature type="domain" description="Neurotransmitter-gated ion-channel ligand-binding" evidence="7">
    <location>
        <begin position="26"/>
        <end position="233"/>
    </location>
</feature>
<protein>
    <submittedName>
        <fullName evidence="9">Uncharacterized protein</fullName>
    </submittedName>
</protein>
<name>A0A8J1XIR3_OWEFU</name>
<proteinExistence type="inferred from homology"/>
<gene>
    <name evidence="9" type="ORF">OFUS_LOCUS23859</name>
</gene>
<feature type="domain" description="Neurotransmitter-gated ion-channel transmembrane" evidence="8">
    <location>
        <begin position="240"/>
        <end position="364"/>
    </location>
</feature>
<sequence length="442" mass="51032">MNFRLVFVVTVLTYGQCSNGEQWDRDLQKALFKDYVASTRPHLNTTTNLTMGMTVRNLLHVHERSRAIKLKVWFRFFWNDERLRWDPKDYGNISILHFPTADLWTPDIVLYNNVNEDYTSLQDYSREVPVIVYNNGDIRWYFPGVIETNCPIDITMFPFDTQHCIVYFGSWTHTGKEIDTYPQDPKQDGENFAEPSGEWIFENYEAKRNAVKYVCCHELYVDVEYTLTLRRKPLFYITTLILPCLFLHILSTLGFLMPIESGSRAPLAIMVLLSMTVLQITVSSTISIQSDNVPLITQFIGFILLMMTLNVMLTIFSLNVHFNNHPRKTGPESKRFKVLKNIGRALGVSFEDNVSSARSVCNSETRPSANGFDQLHIESFDSDNACNVSKLTKLELRAFRPSADCVKKFWMKVAMVTDRIFALIFFVSSIVAFSLIFSQLLR</sequence>
<dbReference type="InterPro" id="IPR036719">
    <property type="entry name" value="Neuro-gated_channel_TM_sf"/>
</dbReference>
<dbReference type="SUPFAM" id="SSF63712">
    <property type="entry name" value="Nicotinic receptor ligand binding domain-like"/>
    <property type="match status" value="1"/>
</dbReference>
<dbReference type="Gene3D" id="2.70.170.10">
    <property type="entry name" value="Neurotransmitter-gated ion-channel ligand-binding domain"/>
    <property type="match status" value="1"/>
</dbReference>
<evidence type="ECO:0000256" key="3">
    <source>
        <dbReference type="ARBA" id="ARBA00022692"/>
    </source>
</evidence>
<dbReference type="CDD" id="cd18997">
    <property type="entry name" value="LGIC_ECD_nAChR"/>
    <property type="match status" value="1"/>
</dbReference>
<feature type="transmembrane region" description="Helical" evidence="6">
    <location>
        <begin position="420"/>
        <end position="441"/>
    </location>
</feature>
<dbReference type="GO" id="GO:0005230">
    <property type="term" value="F:extracellular ligand-gated monoatomic ion channel activity"/>
    <property type="evidence" value="ECO:0007669"/>
    <property type="project" value="InterPro"/>
</dbReference>
<feature type="signal peptide" evidence="6">
    <location>
        <begin position="1"/>
        <end position="20"/>
    </location>
</feature>
<evidence type="ECO:0000256" key="2">
    <source>
        <dbReference type="ARBA" id="ARBA00009237"/>
    </source>
</evidence>
<keyword evidence="3 6" id="KW-0812">Transmembrane</keyword>
<dbReference type="InterPro" id="IPR006201">
    <property type="entry name" value="Neur_channel"/>
</dbReference>
<evidence type="ECO:0000256" key="4">
    <source>
        <dbReference type="ARBA" id="ARBA00022989"/>
    </source>
</evidence>
<feature type="transmembrane region" description="Helical" evidence="6">
    <location>
        <begin position="234"/>
        <end position="256"/>
    </location>
</feature>
<keyword evidence="6" id="KW-0406">Ion transport</keyword>
<comment type="caution">
    <text evidence="9">The sequence shown here is derived from an EMBL/GenBank/DDBJ whole genome shotgun (WGS) entry which is preliminary data.</text>
</comment>
<evidence type="ECO:0000256" key="1">
    <source>
        <dbReference type="ARBA" id="ARBA00004141"/>
    </source>
</evidence>
<keyword evidence="10" id="KW-1185">Reference proteome</keyword>
<dbReference type="Pfam" id="PF02931">
    <property type="entry name" value="Neur_chan_LBD"/>
    <property type="match status" value="1"/>
</dbReference>
<keyword evidence="6" id="KW-0407">Ion channel</keyword>
<dbReference type="SUPFAM" id="SSF90112">
    <property type="entry name" value="Neurotransmitter-gated ion-channel transmembrane pore"/>
    <property type="match status" value="1"/>
</dbReference>
<dbReference type="CDD" id="cd19051">
    <property type="entry name" value="LGIC_TM_cation"/>
    <property type="match status" value="1"/>
</dbReference>
<keyword evidence="5 6" id="KW-0472">Membrane</keyword>
<dbReference type="InterPro" id="IPR038050">
    <property type="entry name" value="Neuro_actylchol_rec"/>
</dbReference>
<dbReference type="PRINTS" id="PR00252">
    <property type="entry name" value="NRIONCHANNEL"/>
</dbReference>
<dbReference type="GO" id="GO:0016020">
    <property type="term" value="C:membrane"/>
    <property type="evidence" value="ECO:0007669"/>
    <property type="project" value="UniProtKB-SubCell"/>
</dbReference>
<accession>A0A8J1XIR3</accession>
<feature type="chain" id="PRO_5042621133" evidence="6">
    <location>
        <begin position="21"/>
        <end position="442"/>
    </location>
</feature>
<dbReference type="InterPro" id="IPR018000">
    <property type="entry name" value="Neurotransmitter_ion_chnl_CS"/>
</dbReference>
<dbReference type="PANTHER" id="PTHR18945">
    <property type="entry name" value="NEUROTRANSMITTER GATED ION CHANNEL"/>
    <property type="match status" value="1"/>
</dbReference>
<evidence type="ECO:0000256" key="5">
    <source>
        <dbReference type="ARBA" id="ARBA00023136"/>
    </source>
</evidence>
<organism evidence="9 10">
    <name type="scientific">Owenia fusiformis</name>
    <name type="common">Polychaete worm</name>
    <dbReference type="NCBI Taxonomy" id="6347"/>
    <lineage>
        <taxon>Eukaryota</taxon>
        <taxon>Metazoa</taxon>
        <taxon>Spiralia</taxon>
        <taxon>Lophotrochozoa</taxon>
        <taxon>Annelida</taxon>
        <taxon>Polychaeta</taxon>
        <taxon>Sedentaria</taxon>
        <taxon>Canalipalpata</taxon>
        <taxon>Sabellida</taxon>
        <taxon>Oweniida</taxon>
        <taxon>Oweniidae</taxon>
        <taxon>Owenia</taxon>
    </lineage>
</organism>
<dbReference type="AlphaFoldDB" id="A0A8J1XIR3"/>
<evidence type="ECO:0000259" key="8">
    <source>
        <dbReference type="Pfam" id="PF02932"/>
    </source>
</evidence>
<feature type="transmembrane region" description="Helical" evidence="6">
    <location>
        <begin position="295"/>
        <end position="318"/>
    </location>
</feature>
<keyword evidence="4 6" id="KW-1133">Transmembrane helix</keyword>
<dbReference type="EMBL" id="CAIIXF020000011">
    <property type="protein sequence ID" value="CAH1799898.1"/>
    <property type="molecule type" value="Genomic_DNA"/>
</dbReference>
<dbReference type="InterPro" id="IPR006202">
    <property type="entry name" value="Neur_chan_lig-bd"/>
</dbReference>
<dbReference type="Gene3D" id="1.20.58.390">
    <property type="entry name" value="Neurotransmitter-gated ion-channel transmembrane domain"/>
    <property type="match status" value="1"/>
</dbReference>